<evidence type="ECO:0000313" key="2">
    <source>
        <dbReference type="Proteomes" id="UP001057402"/>
    </source>
</evidence>
<keyword evidence="2" id="KW-1185">Reference proteome</keyword>
<sequence length="260" mass="28096">MSSCLNIMTKFLALYPNLIRNLVYLIPSEEIASGAMIYSYRKSFNGFTANLLPEEADGLRGRDGIISVFPSRKRKLLTTRSWDFVRMPPGVKRKVAVESNIIIGVLDSGIYVDAPSFRDTGFGPIPSKWKGKCSKSANFTGRNRLFLLIGARYFNLEHLSLVDSSPVDDDGHGTHTASTAAGAIVKDANLYGVGASTARGGVPSARIAIYKVCWTEMCSDVDRLAGFDAAIADGVDIISISTGGPSGDYFKDTIAIESFC</sequence>
<gene>
    <name evidence="1" type="ORF">MLD38_035505</name>
</gene>
<proteinExistence type="predicted"/>
<protein>
    <submittedName>
        <fullName evidence="1">Uncharacterized protein</fullName>
    </submittedName>
</protein>
<comment type="caution">
    <text evidence="1">The sequence shown here is derived from an EMBL/GenBank/DDBJ whole genome shotgun (WGS) entry which is preliminary data.</text>
</comment>
<dbReference type="Proteomes" id="UP001057402">
    <property type="component" value="Chromosome 11"/>
</dbReference>
<reference evidence="2" key="1">
    <citation type="journal article" date="2023" name="Front. Plant Sci.">
        <title>Chromosomal-level genome assembly of Melastoma candidum provides insights into trichome evolution.</title>
        <authorList>
            <person name="Zhong Y."/>
            <person name="Wu W."/>
            <person name="Sun C."/>
            <person name="Zou P."/>
            <person name="Liu Y."/>
            <person name="Dai S."/>
            <person name="Zhou R."/>
        </authorList>
    </citation>
    <scope>NUCLEOTIDE SEQUENCE [LARGE SCALE GENOMIC DNA]</scope>
</reference>
<organism evidence="1 2">
    <name type="scientific">Melastoma candidum</name>
    <dbReference type="NCBI Taxonomy" id="119954"/>
    <lineage>
        <taxon>Eukaryota</taxon>
        <taxon>Viridiplantae</taxon>
        <taxon>Streptophyta</taxon>
        <taxon>Embryophyta</taxon>
        <taxon>Tracheophyta</taxon>
        <taxon>Spermatophyta</taxon>
        <taxon>Magnoliopsida</taxon>
        <taxon>eudicotyledons</taxon>
        <taxon>Gunneridae</taxon>
        <taxon>Pentapetalae</taxon>
        <taxon>rosids</taxon>
        <taxon>malvids</taxon>
        <taxon>Myrtales</taxon>
        <taxon>Melastomataceae</taxon>
        <taxon>Melastomatoideae</taxon>
        <taxon>Melastomateae</taxon>
        <taxon>Melastoma</taxon>
    </lineage>
</organism>
<name>A0ACB9LGC3_9MYRT</name>
<accession>A0ACB9LGC3</accession>
<dbReference type="EMBL" id="CM042890">
    <property type="protein sequence ID" value="KAI4310532.1"/>
    <property type="molecule type" value="Genomic_DNA"/>
</dbReference>
<evidence type="ECO:0000313" key="1">
    <source>
        <dbReference type="EMBL" id="KAI4310532.1"/>
    </source>
</evidence>